<evidence type="ECO:0000313" key="2">
    <source>
        <dbReference type="EMBL" id="KAK2950830.1"/>
    </source>
</evidence>
<evidence type="ECO:0000256" key="1">
    <source>
        <dbReference type="SAM" id="MobiDB-lite"/>
    </source>
</evidence>
<keyword evidence="3" id="KW-1185">Reference proteome</keyword>
<proteinExistence type="predicted"/>
<sequence length="75" mass="8290">MEWELKPIRSHSRPPFPKSQEASSLPLTATQDTDPPQNQRSLKVMPLRSDQHGSARPALPALPGTARPPEMPTIL</sequence>
<organism evidence="2 3">
    <name type="scientific">Blattamonas nauphoetae</name>
    <dbReference type="NCBI Taxonomy" id="2049346"/>
    <lineage>
        <taxon>Eukaryota</taxon>
        <taxon>Metamonada</taxon>
        <taxon>Preaxostyla</taxon>
        <taxon>Oxymonadida</taxon>
        <taxon>Blattamonas</taxon>
    </lineage>
</organism>
<feature type="region of interest" description="Disordered" evidence="1">
    <location>
        <begin position="1"/>
        <end position="75"/>
    </location>
</feature>
<feature type="compositionally biased region" description="Polar residues" evidence="1">
    <location>
        <begin position="20"/>
        <end position="41"/>
    </location>
</feature>
<dbReference type="EMBL" id="JARBJD010000129">
    <property type="protein sequence ID" value="KAK2950830.1"/>
    <property type="molecule type" value="Genomic_DNA"/>
</dbReference>
<gene>
    <name evidence="2" type="ORF">BLNAU_14248</name>
</gene>
<name>A0ABQ9XL16_9EUKA</name>
<accession>A0ABQ9XL16</accession>
<protein>
    <submittedName>
        <fullName evidence="2">Uncharacterized protein</fullName>
    </submittedName>
</protein>
<dbReference type="Proteomes" id="UP001281761">
    <property type="component" value="Unassembled WGS sequence"/>
</dbReference>
<comment type="caution">
    <text evidence="2">The sequence shown here is derived from an EMBL/GenBank/DDBJ whole genome shotgun (WGS) entry which is preliminary data.</text>
</comment>
<reference evidence="2 3" key="1">
    <citation type="journal article" date="2022" name="bioRxiv">
        <title>Genomics of Preaxostyla Flagellates Illuminates Evolutionary Transitions and the Path Towards Mitochondrial Loss.</title>
        <authorList>
            <person name="Novak L.V.F."/>
            <person name="Treitli S.C."/>
            <person name="Pyrih J."/>
            <person name="Halakuc P."/>
            <person name="Pipaliya S.V."/>
            <person name="Vacek V."/>
            <person name="Brzon O."/>
            <person name="Soukal P."/>
            <person name="Eme L."/>
            <person name="Dacks J.B."/>
            <person name="Karnkowska A."/>
            <person name="Elias M."/>
            <person name="Hampl V."/>
        </authorList>
    </citation>
    <scope>NUCLEOTIDE SEQUENCE [LARGE SCALE GENOMIC DNA]</scope>
    <source>
        <strain evidence="2">NAU3</strain>
        <tissue evidence="2">Gut</tissue>
    </source>
</reference>
<evidence type="ECO:0000313" key="3">
    <source>
        <dbReference type="Proteomes" id="UP001281761"/>
    </source>
</evidence>